<evidence type="ECO:0000259" key="3">
    <source>
        <dbReference type="Pfam" id="PF01266"/>
    </source>
</evidence>
<reference evidence="4 5" key="1">
    <citation type="submission" date="2019-03" db="EMBL/GenBank/DDBJ databases">
        <title>Paracraurococcus aquatilis NE82 genome sequence.</title>
        <authorList>
            <person name="Zhao Y."/>
            <person name="Du Z."/>
        </authorList>
    </citation>
    <scope>NUCLEOTIDE SEQUENCE [LARGE SCALE GENOMIC DNA]</scope>
    <source>
        <strain evidence="4 5">NE82</strain>
    </source>
</reference>
<feature type="region of interest" description="Disordered" evidence="2">
    <location>
        <begin position="1"/>
        <end position="41"/>
    </location>
</feature>
<evidence type="ECO:0000256" key="1">
    <source>
        <dbReference type="ARBA" id="ARBA00023002"/>
    </source>
</evidence>
<evidence type="ECO:0000313" key="5">
    <source>
        <dbReference type="Proteomes" id="UP000295023"/>
    </source>
</evidence>
<gene>
    <name evidence="4" type="ORF">EXY23_00100</name>
</gene>
<dbReference type="InterPro" id="IPR036188">
    <property type="entry name" value="FAD/NAD-bd_sf"/>
</dbReference>
<dbReference type="OrthoDB" id="9805337at2"/>
<keyword evidence="5" id="KW-1185">Reference proteome</keyword>
<comment type="caution">
    <text evidence="4">The sequence shown here is derived from an EMBL/GenBank/DDBJ whole genome shotgun (WGS) entry which is preliminary data.</text>
</comment>
<dbReference type="AlphaFoldDB" id="A0A4R4DUU3"/>
<dbReference type="EMBL" id="SKBM01000001">
    <property type="protein sequence ID" value="TCZ66902.1"/>
    <property type="molecule type" value="Genomic_DNA"/>
</dbReference>
<protein>
    <submittedName>
        <fullName evidence="4">FAD-dependent oxidoreductase</fullName>
    </submittedName>
</protein>
<accession>A0A4R4DUU3</accession>
<dbReference type="SUPFAM" id="SSF54373">
    <property type="entry name" value="FAD-linked reductases, C-terminal domain"/>
    <property type="match status" value="1"/>
</dbReference>
<feature type="domain" description="FAD dependent oxidoreductase" evidence="3">
    <location>
        <begin position="47"/>
        <end position="442"/>
    </location>
</feature>
<dbReference type="SUPFAM" id="SSF51905">
    <property type="entry name" value="FAD/NAD(P)-binding domain"/>
    <property type="match status" value="1"/>
</dbReference>
<dbReference type="Gene3D" id="3.50.50.60">
    <property type="entry name" value="FAD/NAD(P)-binding domain"/>
    <property type="match status" value="2"/>
</dbReference>
<dbReference type="PANTHER" id="PTHR13847:SF289">
    <property type="entry name" value="GLYCINE OXIDASE"/>
    <property type="match status" value="1"/>
</dbReference>
<evidence type="ECO:0000256" key="2">
    <source>
        <dbReference type="SAM" id="MobiDB-lite"/>
    </source>
</evidence>
<name>A0A4R4DUU3_9PROT</name>
<organism evidence="4 5">
    <name type="scientific">Roseicella aquatilis</name>
    <dbReference type="NCBI Taxonomy" id="2527868"/>
    <lineage>
        <taxon>Bacteria</taxon>
        <taxon>Pseudomonadati</taxon>
        <taxon>Pseudomonadota</taxon>
        <taxon>Alphaproteobacteria</taxon>
        <taxon>Acetobacterales</taxon>
        <taxon>Roseomonadaceae</taxon>
        <taxon>Roseicella</taxon>
    </lineage>
</organism>
<sequence length="461" mass="49644">MPSASDRPSASEGVNRPRQPVPSASDRPSASEGVNRPRPDHCQTHSVVIGAGIVGACTALALLREGHRVTILDPGAPGGEQAASYGNGCWLSPMSVIPPAVPGLWKKVPGFIADPLGPLAIRWTYLPRVLPWLARYLASGWTEQRVLRTAVALRALLRDAPAAHAALAEEAGVGALIERRGLMYIYPTRAEFEAEALAWRIRRQVGIEWLELPAEELRQREPALDRRYGFAALVEEGGHCRDPGAYVAALVALAEAQGARRVAARATGFRIEAGRLRAVRTEAGEIAADRAVISAGAQSKALARAAGDRLPLETERGYHAMIEDAPVGPRTPLMPSDGKMSITWTNRGLRCAGQVEIAGLDAAPNWRRAEILRDHLLRSFPGLPRDLPAERVRLWMGHRPSMPDGLPCIGPSAATSDVIHAFGHGHVGLVAAPRTARLVAQMLAGRPPETDQAPFSPRRFR</sequence>
<evidence type="ECO:0000313" key="4">
    <source>
        <dbReference type="EMBL" id="TCZ66902.1"/>
    </source>
</evidence>
<dbReference type="GO" id="GO:0016491">
    <property type="term" value="F:oxidoreductase activity"/>
    <property type="evidence" value="ECO:0007669"/>
    <property type="project" value="UniProtKB-KW"/>
</dbReference>
<dbReference type="Proteomes" id="UP000295023">
    <property type="component" value="Unassembled WGS sequence"/>
</dbReference>
<dbReference type="Gene3D" id="3.30.9.10">
    <property type="entry name" value="D-Amino Acid Oxidase, subunit A, domain 2"/>
    <property type="match status" value="1"/>
</dbReference>
<dbReference type="GO" id="GO:0005737">
    <property type="term" value="C:cytoplasm"/>
    <property type="evidence" value="ECO:0007669"/>
    <property type="project" value="TreeGrafter"/>
</dbReference>
<keyword evidence="1" id="KW-0560">Oxidoreductase</keyword>
<proteinExistence type="predicted"/>
<dbReference type="PANTHER" id="PTHR13847">
    <property type="entry name" value="SARCOSINE DEHYDROGENASE-RELATED"/>
    <property type="match status" value="1"/>
</dbReference>
<dbReference type="Pfam" id="PF01266">
    <property type="entry name" value="DAO"/>
    <property type="match status" value="1"/>
</dbReference>
<dbReference type="InterPro" id="IPR006076">
    <property type="entry name" value="FAD-dep_OxRdtase"/>
</dbReference>